<dbReference type="Proteomes" id="UP000652761">
    <property type="component" value="Unassembled WGS sequence"/>
</dbReference>
<gene>
    <name evidence="1" type="ORF">Taro_017965</name>
</gene>
<evidence type="ECO:0000313" key="2">
    <source>
        <dbReference type="Proteomes" id="UP000652761"/>
    </source>
</evidence>
<name>A0A843USI7_COLES</name>
<proteinExistence type="predicted"/>
<evidence type="ECO:0000313" key="1">
    <source>
        <dbReference type="EMBL" id="MQL85447.1"/>
    </source>
</evidence>
<sequence length="89" mass="10035">MEVLRLVPKQSLGILLTKGTVPRQGQYNTQHSSWSSSLSRARRQPTTFTGQEANLLVKKPTSWYKPQCGSTRHKPLARFYTVYSPTAGQ</sequence>
<accession>A0A843USI7</accession>
<comment type="caution">
    <text evidence="1">The sequence shown here is derived from an EMBL/GenBank/DDBJ whole genome shotgun (WGS) entry which is preliminary data.</text>
</comment>
<protein>
    <submittedName>
        <fullName evidence="1">Uncharacterized protein</fullName>
    </submittedName>
</protein>
<dbReference type="EMBL" id="NMUH01000829">
    <property type="protein sequence ID" value="MQL85447.1"/>
    <property type="molecule type" value="Genomic_DNA"/>
</dbReference>
<organism evidence="1 2">
    <name type="scientific">Colocasia esculenta</name>
    <name type="common">Wild taro</name>
    <name type="synonym">Arum esculentum</name>
    <dbReference type="NCBI Taxonomy" id="4460"/>
    <lineage>
        <taxon>Eukaryota</taxon>
        <taxon>Viridiplantae</taxon>
        <taxon>Streptophyta</taxon>
        <taxon>Embryophyta</taxon>
        <taxon>Tracheophyta</taxon>
        <taxon>Spermatophyta</taxon>
        <taxon>Magnoliopsida</taxon>
        <taxon>Liliopsida</taxon>
        <taxon>Araceae</taxon>
        <taxon>Aroideae</taxon>
        <taxon>Colocasieae</taxon>
        <taxon>Colocasia</taxon>
    </lineage>
</organism>
<keyword evidence="2" id="KW-1185">Reference proteome</keyword>
<reference evidence="1" key="1">
    <citation type="submission" date="2017-07" db="EMBL/GenBank/DDBJ databases">
        <title>Taro Niue Genome Assembly and Annotation.</title>
        <authorList>
            <person name="Atibalentja N."/>
            <person name="Keating K."/>
            <person name="Fields C.J."/>
        </authorList>
    </citation>
    <scope>NUCLEOTIDE SEQUENCE</scope>
    <source>
        <strain evidence="1">Niue_2</strain>
        <tissue evidence="1">Leaf</tissue>
    </source>
</reference>
<dbReference type="AlphaFoldDB" id="A0A843USI7"/>